<sequence>MTNRMWQLAICLAGVLFSVSHAAQPHCSRYHNQVTRIHKEVKDPIYFCRFFIAEPRSKSPIPGIGASALDASCRCLLKASGKYSSPPPPSRSPLDPSSLSCKYKYTSRVKAAFKHSKDFCVFYNSKPRDRSPILGLSLTNVMEACNCIEAPVSSPTRTSTHLTTTTLSSTTLSNRSTSPVATNRPATSMVDHTSTTTTSIPTTTSTPTTSTTAPSSTTTTTTSRTTTPLPSTTTTKTSISTTTTTETTTSTTIASPTTSTSPTPTCTLYAPEFLSGSASNSLASASASASYSLIYSGISTVATSISMVAGTFLDPTLAVPDAVSSCASYGVANQNYTQQTQLELVQLTMGLFSPAWECLLYTEVEGVHDADAYARPAEVGCAFGWAERAYFDNTRLHDAIWAA</sequence>
<name>A0A9P4J0G3_9PEZI</name>
<comment type="caution">
    <text evidence="3">The sequence shown here is derived from an EMBL/GenBank/DDBJ whole genome shotgun (WGS) entry which is preliminary data.</text>
</comment>
<feature type="compositionally biased region" description="Low complexity" evidence="1">
    <location>
        <begin position="193"/>
        <end position="261"/>
    </location>
</feature>
<dbReference type="AlphaFoldDB" id="A0A9P4J0G3"/>
<proteinExistence type="predicted"/>
<dbReference type="Proteomes" id="UP000799439">
    <property type="component" value="Unassembled WGS sequence"/>
</dbReference>
<feature type="compositionally biased region" description="Polar residues" evidence="1">
    <location>
        <begin position="179"/>
        <end position="192"/>
    </location>
</feature>
<evidence type="ECO:0000313" key="4">
    <source>
        <dbReference type="Proteomes" id="UP000799439"/>
    </source>
</evidence>
<feature type="region of interest" description="Disordered" evidence="1">
    <location>
        <begin position="153"/>
        <end position="261"/>
    </location>
</feature>
<feature type="chain" id="PRO_5040344277" description="Apple domain-containing protein" evidence="2">
    <location>
        <begin position="23"/>
        <end position="403"/>
    </location>
</feature>
<dbReference type="EMBL" id="ML996085">
    <property type="protein sequence ID" value="KAF2152926.1"/>
    <property type="molecule type" value="Genomic_DNA"/>
</dbReference>
<gene>
    <name evidence="3" type="ORF">K461DRAFT_305700</name>
</gene>
<accession>A0A9P4J0G3</accession>
<protein>
    <recommendedName>
        <fullName evidence="5">Apple domain-containing protein</fullName>
    </recommendedName>
</protein>
<keyword evidence="4" id="KW-1185">Reference proteome</keyword>
<reference evidence="3" key="1">
    <citation type="journal article" date="2020" name="Stud. Mycol.">
        <title>101 Dothideomycetes genomes: a test case for predicting lifestyles and emergence of pathogens.</title>
        <authorList>
            <person name="Haridas S."/>
            <person name="Albert R."/>
            <person name="Binder M."/>
            <person name="Bloem J."/>
            <person name="Labutti K."/>
            <person name="Salamov A."/>
            <person name="Andreopoulos B."/>
            <person name="Baker S."/>
            <person name="Barry K."/>
            <person name="Bills G."/>
            <person name="Bluhm B."/>
            <person name="Cannon C."/>
            <person name="Castanera R."/>
            <person name="Culley D."/>
            <person name="Daum C."/>
            <person name="Ezra D."/>
            <person name="Gonzalez J."/>
            <person name="Henrissat B."/>
            <person name="Kuo A."/>
            <person name="Liang C."/>
            <person name="Lipzen A."/>
            <person name="Lutzoni F."/>
            <person name="Magnuson J."/>
            <person name="Mondo S."/>
            <person name="Nolan M."/>
            <person name="Ohm R."/>
            <person name="Pangilinan J."/>
            <person name="Park H.-J."/>
            <person name="Ramirez L."/>
            <person name="Alfaro M."/>
            <person name="Sun H."/>
            <person name="Tritt A."/>
            <person name="Yoshinaga Y."/>
            <person name="Zwiers L.-H."/>
            <person name="Turgeon B."/>
            <person name="Goodwin S."/>
            <person name="Spatafora J."/>
            <person name="Crous P."/>
            <person name="Grigoriev I."/>
        </authorList>
    </citation>
    <scope>NUCLEOTIDE SEQUENCE</scope>
    <source>
        <strain evidence="3">CBS 260.36</strain>
    </source>
</reference>
<evidence type="ECO:0000313" key="3">
    <source>
        <dbReference type="EMBL" id="KAF2152926.1"/>
    </source>
</evidence>
<evidence type="ECO:0000256" key="2">
    <source>
        <dbReference type="SAM" id="SignalP"/>
    </source>
</evidence>
<organism evidence="3 4">
    <name type="scientific">Myriangium duriaei CBS 260.36</name>
    <dbReference type="NCBI Taxonomy" id="1168546"/>
    <lineage>
        <taxon>Eukaryota</taxon>
        <taxon>Fungi</taxon>
        <taxon>Dikarya</taxon>
        <taxon>Ascomycota</taxon>
        <taxon>Pezizomycotina</taxon>
        <taxon>Dothideomycetes</taxon>
        <taxon>Dothideomycetidae</taxon>
        <taxon>Myriangiales</taxon>
        <taxon>Myriangiaceae</taxon>
        <taxon>Myriangium</taxon>
    </lineage>
</organism>
<evidence type="ECO:0000256" key="1">
    <source>
        <dbReference type="SAM" id="MobiDB-lite"/>
    </source>
</evidence>
<feature type="signal peptide" evidence="2">
    <location>
        <begin position="1"/>
        <end position="22"/>
    </location>
</feature>
<keyword evidence="2" id="KW-0732">Signal</keyword>
<feature type="compositionally biased region" description="Low complexity" evidence="1">
    <location>
        <begin position="153"/>
        <end position="178"/>
    </location>
</feature>
<dbReference type="OrthoDB" id="3919993at2759"/>
<evidence type="ECO:0008006" key="5">
    <source>
        <dbReference type="Google" id="ProtNLM"/>
    </source>
</evidence>